<feature type="compositionally biased region" description="Low complexity" evidence="1">
    <location>
        <begin position="1"/>
        <end position="16"/>
    </location>
</feature>
<dbReference type="Gene3D" id="2.60.120.330">
    <property type="entry name" value="B-lactam Antibiotic, Isopenicillin N Synthase, Chain"/>
    <property type="match status" value="1"/>
</dbReference>
<dbReference type="Pfam" id="PF14226">
    <property type="entry name" value="DIOX_N"/>
    <property type="match status" value="1"/>
</dbReference>
<protein>
    <recommendedName>
        <fullName evidence="2">Non-haem dioxygenase N-terminal domain-containing protein</fullName>
    </recommendedName>
</protein>
<evidence type="ECO:0000259" key="2">
    <source>
        <dbReference type="Pfam" id="PF14226"/>
    </source>
</evidence>
<evidence type="ECO:0000256" key="1">
    <source>
        <dbReference type="SAM" id="MobiDB-lite"/>
    </source>
</evidence>
<organism evidence="3">
    <name type="scientific">Tetraselmis sp. GSL018</name>
    <dbReference type="NCBI Taxonomy" id="582737"/>
    <lineage>
        <taxon>Eukaryota</taxon>
        <taxon>Viridiplantae</taxon>
        <taxon>Chlorophyta</taxon>
        <taxon>core chlorophytes</taxon>
        <taxon>Chlorodendrophyceae</taxon>
        <taxon>Chlorodendrales</taxon>
        <taxon>Chlorodendraceae</taxon>
        <taxon>Tetraselmis</taxon>
    </lineage>
</organism>
<name>A0A061RZL1_9CHLO</name>
<sequence>MSSSLSSPSTRPHTSSAPGFASEHWESCPVIHLDQPEAAKLVRVAASTAEAFVVYGHGIENSIIDGAFAVSEEFFSLGSSVKENQSPFDSELSSGYERYQQPCVGAEAMEWQESLRVVAHEGATLGRWPTRPAAFREAGEALMQAAHGLVGRLLDLLEPRDSPDTREASGTPRPL</sequence>
<dbReference type="AlphaFoldDB" id="A0A061RZL1"/>
<evidence type="ECO:0000313" key="3">
    <source>
        <dbReference type="EMBL" id="JAC76090.1"/>
    </source>
</evidence>
<feature type="non-terminal residue" evidence="3">
    <location>
        <position position="175"/>
    </location>
</feature>
<accession>A0A061RZL1</accession>
<feature type="domain" description="Non-haem dioxygenase N-terminal" evidence="2">
    <location>
        <begin position="34"/>
        <end position="120"/>
    </location>
</feature>
<dbReference type="InterPro" id="IPR026992">
    <property type="entry name" value="DIOX_N"/>
</dbReference>
<dbReference type="EMBL" id="GBEZ01009503">
    <property type="protein sequence ID" value="JAC76090.1"/>
    <property type="molecule type" value="Transcribed_RNA"/>
</dbReference>
<gene>
    <name evidence="3" type="ORF">TSPGSL018_21201</name>
</gene>
<reference evidence="3" key="1">
    <citation type="submission" date="2014-05" db="EMBL/GenBank/DDBJ databases">
        <title>The transcriptome of the halophilic microalga Tetraselmis sp. GSL018 isolated from the Great Salt Lake, Utah.</title>
        <authorList>
            <person name="Jinkerson R.E."/>
            <person name="D'Adamo S."/>
            <person name="Posewitz M.C."/>
        </authorList>
    </citation>
    <scope>NUCLEOTIDE SEQUENCE</scope>
    <source>
        <strain evidence="3">GSL018</strain>
    </source>
</reference>
<feature type="region of interest" description="Disordered" evidence="1">
    <location>
        <begin position="1"/>
        <end position="20"/>
    </location>
</feature>
<proteinExistence type="predicted"/>
<dbReference type="SUPFAM" id="SSF51197">
    <property type="entry name" value="Clavaminate synthase-like"/>
    <property type="match status" value="1"/>
</dbReference>
<dbReference type="InterPro" id="IPR027443">
    <property type="entry name" value="IPNS-like_sf"/>
</dbReference>